<evidence type="ECO:0000256" key="1">
    <source>
        <dbReference type="ARBA" id="ARBA00022500"/>
    </source>
</evidence>
<gene>
    <name evidence="5" type="ORF">GZA08_17840</name>
</gene>
<dbReference type="Pfam" id="PF11563">
    <property type="entry name" value="Protoglobin"/>
    <property type="match status" value="1"/>
</dbReference>
<dbReference type="InterPro" id="IPR044398">
    <property type="entry name" value="Globin-sensor_dom"/>
</dbReference>
<dbReference type="Proteomes" id="UP000474757">
    <property type="component" value="Unassembled WGS sequence"/>
</dbReference>
<dbReference type="SMART" id="SM00283">
    <property type="entry name" value="MA"/>
    <property type="match status" value="1"/>
</dbReference>
<dbReference type="InterPro" id="IPR012292">
    <property type="entry name" value="Globin/Proto"/>
</dbReference>
<accession>A0A6B2K1G7</accession>
<dbReference type="GO" id="GO:0020037">
    <property type="term" value="F:heme binding"/>
    <property type="evidence" value="ECO:0007669"/>
    <property type="project" value="InterPro"/>
</dbReference>
<dbReference type="SUPFAM" id="SSF58104">
    <property type="entry name" value="Methyl-accepting chemotaxis protein (MCP) signaling domain"/>
    <property type="match status" value="1"/>
</dbReference>
<dbReference type="InterPro" id="IPR004090">
    <property type="entry name" value="Chemotax_Me-accpt_rcpt"/>
</dbReference>
<comment type="similarity">
    <text evidence="2">Belongs to the methyl-accepting chemotaxis (MCP) protein family.</text>
</comment>
<sequence>MSVKIDKRLQYFKLGERERDLLKKAQRLIAPEFEAILDRFYQFCRATPEFAAFFPDETILRHARESQRKHWGRMLSGEFSADYLESCQRLGEAHYRIQLPFTFYFAGYARVSSEVRELLIRRSGAFGNRVALADLVCAVDRSFQLDMELVIDAYFEARQKHEAEAAIGHVADGLKRFASRNFGQEIAETGFPPKFGYIREDYNAAVHSLSDAMGIIARAVASLNSLTGEISGNAADLSLRTESQAATIEETVAAMQTLTDNVRETAERAAKVDNRIGETSRGAESSSDAVAAAVEALSKIEASSAEMGQKVRVIDDIAFQTNLLALNAGVEAARAGEAGKGFAVVASEVRSLAERSAEAAKEIRALIGNNTKIIQDGVEKGAQVSERLGEIVKGVSEVSGLVSEIASSATEQAGSIGEVNQATAELGTVTQNNAAMAEETQAATQGLKQNAEELETLINSFRYLQSSGAAPARYAAE</sequence>
<dbReference type="GO" id="GO:0006935">
    <property type="term" value="P:chemotaxis"/>
    <property type="evidence" value="ECO:0007669"/>
    <property type="project" value="UniProtKB-KW"/>
</dbReference>
<name>A0A6B2K1G7_9RHOB</name>
<dbReference type="PANTHER" id="PTHR43531">
    <property type="entry name" value="PROTEIN ICFG"/>
    <property type="match status" value="1"/>
</dbReference>
<dbReference type="CDD" id="cd01068">
    <property type="entry name" value="globin_sensor"/>
    <property type="match status" value="1"/>
</dbReference>
<dbReference type="InterPro" id="IPR004089">
    <property type="entry name" value="MCPsignal_dom"/>
</dbReference>
<dbReference type="PRINTS" id="PR00260">
    <property type="entry name" value="CHEMTRNSDUCR"/>
</dbReference>
<dbReference type="InterPro" id="IPR039379">
    <property type="entry name" value="Protoglobin_sensor_dom"/>
</dbReference>
<keyword evidence="6" id="KW-1185">Reference proteome</keyword>
<dbReference type="GO" id="GO:0016020">
    <property type="term" value="C:membrane"/>
    <property type="evidence" value="ECO:0007669"/>
    <property type="project" value="InterPro"/>
</dbReference>
<evidence type="ECO:0000313" key="6">
    <source>
        <dbReference type="Proteomes" id="UP000474757"/>
    </source>
</evidence>
<reference evidence="5 6" key="1">
    <citation type="submission" date="2020-02" db="EMBL/GenBank/DDBJ databases">
        <title>Pseudoroseicyclus tamarix, sp. nov., isolated from offshore sediment of a Tamarix chinensis forest.</title>
        <authorList>
            <person name="Gai Y."/>
        </authorList>
    </citation>
    <scope>NUCLEOTIDE SEQUENCE [LARGE SCALE GENOMIC DNA]</scope>
    <source>
        <strain evidence="5 6">CLL3-39</strain>
    </source>
</reference>
<dbReference type="SUPFAM" id="SSF46458">
    <property type="entry name" value="Globin-like"/>
    <property type="match status" value="1"/>
</dbReference>
<evidence type="ECO:0000313" key="5">
    <source>
        <dbReference type="EMBL" id="NDV02829.1"/>
    </source>
</evidence>
<dbReference type="Pfam" id="PF00015">
    <property type="entry name" value="MCPsignal"/>
    <property type="match status" value="1"/>
</dbReference>
<dbReference type="PANTHER" id="PTHR43531:SF11">
    <property type="entry name" value="METHYL-ACCEPTING CHEMOTAXIS PROTEIN 3"/>
    <property type="match status" value="1"/>
</dbReference>
<feature type="domain" description="Methyl-accepting transducer" evidence="4">
    <location>
        <begin position="219"/>
        <end position="448"/>
    </location>
</feature>
<proteinExistence type="inferred from homology"/>
<protein>
    <submittedName>
        <fullName evidence="5">Globin-coupled sensor protein</fullName>
    </submittedName>
</protein>
<dbReference type="Gene3D" id="1.10.490.10">
    <property type="entry name" value="Globins"/>
    <property type="match status" value="1"/>
</dbReference>
<dbReference type="GO" id="GO:0007165">
    <property type="term" value="P:signal transduction"/>
    <property type="evidence" value="ECO:0007669"/>
    <property type="project" value="UniProtKB-KW"/>
</dbReference>
<keyword evidence="1" id="KW-0145">Chemotaxis</keyword>
<evidence type="ECO:0000259" key="4">
    <source>
        <dbReference type="PROSITE" id="PS50111"/>
    </source>
</evidence>
<dbReference type="EMBL" id="JAAGAB010000004">
    <property type="protein sequence ID" value="NDV02829.1"/>
    <property type="molecule type" value="Genomic_DNA"/>
</dbReference>
<dbReference type="AlphaFoldDB" id="A0A6B2K1G7"/>
<evidence type="ECO:0000256" key="3">
    <source>
        <dbReference type="PROSITE-ProRule" id="PRU00284"/>
    </source>
</evidence>
<organism evidence="5 6">
    <name type="scientific">Pseudoroseicyclus tamaricis</name>
    <dbReference type="NCBI Taxonomy" id="2705421"/>
    <lineage>
        <taxon>Bacteria</taxon>
        <taxon>Pseudomonadati</taxon>
        <taxon>Pseudomonadota</taxon>
        <taxon>Alphaproteobacteria</taxon>
        <taxon>Rhodobacterales</taxon>
        <taxon>Paracoccaceae</taxon>
        <taxon>Pseudoroseicyclus</taxon>
    </lineage>
</organism>
<dbReference type="PROSITE" id="PS50111">
    <property type="entry name" value="CHEMOTAXIS_TRANSDUC_2"/>
    <property type="match status" value="1"/>
</dbReference>
<evidence type="ECO:0000256" key="2">
    <source>
        <dbReference type="ARBA" id="ARBA00029447"/>
    </source>
</evidence>
<comment type="caution">
    <text evidence="5">The sequence shown here is derived from an EMBL/GenBank/DDBJ whole genome shotgun (WGS) entry which is preliminary data.</text>
</comment>
<dbReference type="InterPro" id="IPR051310">
    <property type="entry name" value="MCP_chemotaxis"/>
</dbReference>
<dbReference type="GO" id="GO:0019825">
    <property type="term" value="F:oxygen binding"/>
    <property type="evidence" value="ECO:0007669"/>
    <property type="project" value="InterPro"/>
</dbReference>
<keyword evidence="3" id="KW-0807">Transducer</keyword>
<dbReference type="GO" id="GO:0004888">
    <property type="term" value="F:transmembrane signaling receptor activity"/>
    <property type="evidence" value="ECO:0007669"/>
    <property type="project" value="InterPro"/>
</dbReference>
<dbReference type="InterPro" id="IPR009050">
    <property type="entry name" value="Globin-like_sf"/>
</dbReference>
<dbReference type="RefSeq" id="WP_163896120.1">
    <property type="nucleotide sequence ID" value="NZ_JAAFYS010000004.1"/>
</dbReference>
<dbReference type="CDD" id="cd11386">
    <property type="entry name" value="MCP_signal"/>
    <property type="match status" value="1"/>
</dbReference>
<dbReference type="Gene3D" id="1.10.287.950">
    <property type="entry name" value="Methyl-accepting chemotaxis protein"/>
    <property type="match status" value="1"/>
</dbReference>